<comment type="caution">
    <text evidence="3">The sequence shown here is derived from an EMBL/GenBank/DDBJ whole genome shotgun (WGS) entry which is preliminary data.</text>
</comment>
<dbReference type="EMBL" id="RSCE01000002">
    <property type="protein sequence ID" value="RSH86435.1"/>
    <property type="molecule type" value="Genomic_DNA"/>
</dbReference>
<evidence type="ECO:0000259" key="2">
    <source>
        <dbReference type="Pfam" id="PF10342"/>
    </source>
</evidence>
<dbReference type="Pfam" id="PF10342">
    <property type="entry name" value="Kre9_KNH"/>
    <property type="match status" value="1"/>
</dbReference>
<keyword evidence="4" id="KW-1185">Reference proteome</keyword>
<dbReference type="PANTHER" id="PTHR35185:SF1">
    <property type="entry name" value="UPF0619 GPI-ANCHORED MEMBRANE PROTEIN C1322.10"/>
    <property type="match status" value="1"/>
</dbReference>
<evidence type="ECO:0000313" key="3">
    <source>
        <dbReference type="EMBL" id="RSH86435.1"/>
    </source>
</evidence>
<dbReference type="InterPro" id="IPR018466">
    <property type="entry name" value="Kre9/Knh1-like_N"/>
</dbReference>
<dbReference type="OrthoDB" id="5420143at2759"/>
<name>A0A427Y5R7_9TREE</name>
<dbReference type="InterPro" id="IPR052479">
    <property type="entry name" value="GPI-anchor_Adhesion_Reg"/>
</dbReference>
<organism evidence="3 4">
    <name type="scientific">Apiotrichum porosum</name>
    <dbReference type="NCBI Taxonomy" id="105984"/>
    <lineage>
        <taxon>Eukaryota</taxon>
        <taxon>Fungi</taxon>
        <taxon>Dikarya</taxon>
        <taxon>Basidiomycota</taxon>
        <taxon>Agaricomycotina</taxon>
        <taxon>Tremellomycetes</taxon>
        <taxon>Trichosporonales</taxon>
        <taxon>Trichosporonaceae</taxon>
        <taxon>Apiotrichum</taxon>
    </lineage>
</organism>
<protein>
    <recommendedName>
        <fullName evidence="2">Yeast cell wall synthesis Kre9/Knh1-like N-terminal domain-containing protein</fullName>
    </recommendedName>
</protein>
<proteinExistence type="predicted"/>
<dbReference type="RefSeq" id="XP_028479220.1">
    <property type="nucleotide sequence ID" value="XM_028620248.1"/>
</dbReference>
<reference evidence="3 4" key="1">
    <citation type="submission" date="2018-11" db="EMBL/GenBank/DDBJ databases">
        <title>Genome sequence of Apiotrichum porosum DSM 27194.</title>
        <authorList>
            <person name="Aliyu H."/>
            <person name="Gorte O."/>
            <person name="Ochsenreither K."/>
        </authorList>
    </citation>
    <scope>NUCLEOTIDE SEQUENCE [LARGE SCALE GENOMIC DNA]</scope>
    <source>
        <strain evidence="3 4">DSM 27194</strain>
    </source>
</reference>
<sequence length="189" mass="19120">MKLSIVAVASGLALINGANAAISILFPYSGSVWYSNDTVALNWTAAATDATEFSVQLSNKDTALLASAQQLADQVYTANEFVHLLLPQIQYGDGYIVSITNRTNTSDVFAVSQSFKIEAGTPSTTTNTASVASASATTGSAYIPNAVTTTTSSNPFSSTTAAAKSSAGRTTPAAAALAVLGVVGAALAL</sequence>
<evidence type="ECO:0000313" key="4">
    <source>
        <dbReference type="Proteomes" id="UP000279236"/>
    </source>
</evidence>
<dbReference type="AlphaFoldDB" id="A0A427Y5R7"/>
<accession>A0A427Y5R7</accession>
<keyword evidence="1" id="KW-0732">Signal</keyword>
<gene>
    <name evidence="3" type="ORF">EHS24_004690</name>
</gene>
<evidence type="ECO:0000256" key="1">
    <source>
        <dbReference type="ARBA" id="ARBA00022729"/>
    </source>
</evidence>
<dbReference type="Proteomes" id="UP000279236">
    <property type="component" value="Unassembled WGS sequence"/>
</dbReference>
<dbReference type="PANTHER" id="PTHR35185">
    <property type="entry name" value="SERINE/THREONINE-RICH PROTEIN ADG2-RELATED"/>
    <property type="match status" value="1"/>
</dbReference>
<dbReference type="STRING" id="105984.A0A427Y5R7"/>
<dbReference type="GeneID" id="39589233"/>
<feature type="domain" description="Yeast cell wall synthesis Kre9/Knh1-like N-terminal" evidence="2">
    <location>
        <begin position="27"/>
        <end position="117"/>
    </location>
</feature>